<reference evidence="1" key="2">
    <citation type="journal article" date="2015" name="Data Brief">
        <title>Shoot transcriptome of the giant reed, Arundo donax.</title>
        <authorList>
            <person name="Barrero R.A."/>
            <person name="Guerrero F.D."/>
            <person name="Moolhuijzen P."/>
            <person name="Goolsby J.A."/>
            <person name="Tidwell J."/>
            <person name="Bellgard S.E."/>
            <person name="Bellgard M.I."/>
        </authorList>
    </citation>
    <scope>NUCLEOTIDE SEQUENCE</scope>
    <source>
        <tissue evidence="1">Shoot tissue taken approximately 20 cm above the soil surface</tissue>
    </source>
</reference>
<evidence type="ECO:0000313" key="1">
    <source>
        <dbReference type="EMBL" id="JAD51847.1"/>
    </source>
</evidence>
<dbReference type="AlphaFoldDB" id="A0A0A9AXL9"/>
<reference evidence="1" key="1">
    <citation type="submission" date="2014-09" db="EMBL/GenBank/DDBJ databases">
        <authorList>
            <person name="Magalhaes I.L.F."/>
            <person name="Oliveira U."/>
            <person name="Santos F.R."/>
            <person name="Vidigal T.H.D.A."/>
            <person name="Brescovit A.D."/>
            <person name="Santos A.J."/>
        </authorList>
    </citation>
    <scope>NUCLEOTIDE SEQUENCE</scope>
    <source>
        <tissue evidence="1">Shoot tissue taken approximately 20 cm above the soil surface</tissue>
    </source>
</reference>
<sequence>MILELSYFTAPSIILINIAITTHNIQLLHPCEACI</sequence>
<organism evidence="1">
    <name type="scientific">Arundo donax</name>
    <name type="common">Giant reed</name>
    <name type="synonym">Donax arundinaceus</name>
    <dbReference type="NCBI Taxonomy" id="35708"/>
    <lineage>
        <taxon>Eukaryota</taxon>
        <taxon>Viridiplantae</taxon>
        <taxon>Streptophyta</taxon>
        <taxon>Embryophyta</taxon>
        <taxon>Tracheophyta</taxon>
        <taxon>Spermatophyta</taxon>
        <taxon>Magnoliopsida</taxon>
        <taxon>Liliopsida</taxon>
        <taxon>Poales</taxon>
        <taxon>Poaceae</taxon>
        <taxon>PACMAD clade</taxon>
        <taxon>Arundinoideae</taxon>
        <taxon>Arundineae</taxon>
        <taxon>Arundo</taxon>
    </lineage>
</organism>
<name>A0A0A9AXL9_ARUDO</name>
<dbReference type="EMBL" id="GBRH01246048">
    <property type="protein sequence ID" value="JAD51847.1"/>
    <property type="molecule type" value="Transcribed_RNA"/>
</dbReference>
<accession>A0A0A9AXL9</accession>
<protein>
    <submittedName>
        <fullName evidence="1">Uncharacterized protein</fullName>
    </submittedName>
</protein>
<proteinExistence type="predicted"/>